<evidence type="ECO:0000259" key="2">
    <source>
        <dbReference type="PROSITE" id="PS50405"/>
    </source>
</evidence>
<comment type="subcellular location">
    <subcellularLocation>
        <location evidence="1">Cytoplasm</location>
        <location evidence="1">Cytosol</location>
    </subcellularLocation>
</comment>
<dbReference type="CDD" id="cd03185">
    <property type="entry name" value="GST_C_Tau"/>
    <property type="match status" value="1"/>
</dbReference>
<evidence type="ECO:0000256" key="1">
    <source>
        <dbReference type="RuleBase" id="RU369102"/>
    </source>
</evidence>
<dbReference type="InterPro" id="IPR036282">
    <property type="entry name" value="Glutathione-S-Trfase_C_sf"/>
</dbReference>
<gene>
    <name evidence="3" type="ORF">VFH_III106720</name>
</gene>
<dbReference type="Proteomes" id="UP001157006">
    <property type="component" value="Chromosome 3"/>
</dbReference>
<dbReference type="GO" id="GO:0005829">
    <property type="term" value="C:cytosol"/>
    <property type="evidence" value="ECO:0007669"/>
    <property type="project" value="UniProtKB-SubCell"/>
</dbReference>
<dbReference type="AlphaFoldDB" id="A0AAV1A3P7"/>
<dbReference type="InterPro" id="IPR010987">
    <property type="entry name" value="Glutathione-S-Trfase_C-like"/>
</dbReference>
<protein>
    <recommendedName>
        <fullName evidence="1">Glutathione S-transferase</fullName>
        <ecNumber evidence="1">2.5.1.18</ecNumber>
    </recommendedName>
</protein>
<dbReference type="Pfam" id="PF13410">
    <property type="entry name" value="GST_C_2"/>
    <property type="match status" value="1"/>
</dbReference>
<keyword evidence="1" id="KW-0963">Cytoplasm</keyword>
<dbReference type="EMBL" id="OX451738">
    <property type="protein sequence ID" value="CAI8603883.1"/>
    <property type="molecule type" value="Genomic_DNA"/>
</dbReference>
<evidence type="ECO:0000313" key="4">
    <source>
        <dbReference type="Proteomes" id="UP001157006"/>
    </source>
</evidence>
<name>A0AAV1A3P7_VICFA</name>
<dbReference type="GO" id="GO:0004364">
    <property type="term" value="F:glutathione transferase activity"/>
    <property type="evidence" value="ECO:0007669"/>
    <property type="project" value="UniProtKB-UniRule"/>
</dbReference>
<dbReference type="InterPro" id="IPR045073">
    <property type="entry name" value="Omega/Tau-like"/>
</dbReference>
<dbReference type="EC" id="2.5.1.18" evidence="1"/>
<proteinExistence type="inferred from homology"/>
<feature type="domain" description="GST C-terminal" evidence="2">
    <location>
        <begin position="1"/>
        <end position="110"/>
    </location>
</feature>
<organism evidence="3 4">
    <name type="scientific">Vicia faba</name>
    <name type="common">Broad bean</name>
    <name type="synonym">Faba vulgaris</name>
    <dbReference type="NCBI Taxonomy" id="3906"/>
    <lineage>
        <taxon>Eukaryota</taxon>
        <taxon>Viridiplantae</taxon>
        <taxon>Streptophyta</taxon>
        <taxon>Embryophyta</taxon>
        <taxon>Tracheophyta</taxon>
        <taxon>Spermatophyta</taxon>
        <taxon>Magnoliopsida</taxon>
        <taxon>eudicotyledons</taxon>
        <taxon>Gunneridae</taxon>
        <taxon>Pentapetalae</taxon>
        <taxon>rosids</taxon>
        <taxon>fabids</taxon>
        <taxon>Fabales</taxon>
        <taxon>Fabaceae</taxon>
        <taxon>Papilionoideae</taxon>
        <taxon>50 kb inversion clade</taxon>
        <taxon>NPAAA clade</taxon>
        <taxon>Hologalegina</taxon>
        <taxon>IRL clade</taxon>
        <taxon>Fabeae</taxon>
        <taxon>Vicia</taxon>
    </lineage>
</organism>
<keyword evidence="1" id="KW-0808">Transferase</keyword>
<sequence length="121" mass="14122">MEFFLYDGERQERAIKESLETLRVIENQSGLSEKMFISGNTIGLADIALGWVAHILPVMEEIVGVKFITIDAFPNLHSWMKNFLEIPAVKDNLPPHELLVEYYREKRKVFLAMAFHHHHHH</sequence>
<dbReference type="InterPro" id="IPR045074">
    <property type="entry name" value="GST_C_Tau"/>
</dbReference>
<dbReference type="PANTHER" id="PTHR11260:SF774">
    <property type="entry name" value="GLUTATHIONE TRANSFERASE"/>
    <property type="match status" value="1"/>
</dbReference>
<reference evidence="3 4" key="1">
    <citation type="submission" date="2023-01" db="EMBL/GenBank/DDBJ databases">
        <authorList>
            <person name="Kreplak J."/>
        </authorList>
    </citation>
    <scope>NUCLEOTIDE SEQUENCE [LARGE SCALE GENOMIC DNA]</scope>
</reference>
<dbReference type="Gene3D" id="1.20.1050.10">
    <property type="match status" value="1"/>
</dbReference>
<evidence type="ECO:0000313" key="3">
    <source>
        <dbReference type="EMBL" id="CAI8603883.1"/>
    </source>
</evidence>
<dbReference type="PANTHER" id="PTHR11260">
    <property type="entry name" value="GLUTATHIONE S-TRANSFERASE, GST, SUPERFAMILY, GST DOMAIN CONTAINING"/>
    <property type="match status" value="1"/>
</dbReference>
<comment type="catalytic activity">
    <reaction evidence="1">
        <text>RX + glutathione = an S-substituted glutathione + a halide anion + H(+)</text>
        <dbReference type="Rhea" id="RHEA:16437"/>
        <dbReference type="ChEBI" id="CHEBI:15378"/>
        <dbReference type="ChEBI" id="CHEBI:16042"/>
        <dbReference type="ChEBI" id="CHEBI:17792"/>
        <dbReference type="ChEBI" id="CHEBI:57925"/>
        <dbReference type="ChEBI" id="CHEBI:90779"/>
        <dbReference type="EC" id="2.5.1.18"/>
    </reaction>
</comment>
<dbReference type="GO" id="GO:0006749">
    <property type="term" value="P:glutathione metabolic process"/>
    <property type="evidence" value="ECO:0007669"/>
    <property type="project" value="InterPro"/>
</dbReference>
<comment type="similarity">
    <text evidence="1">Belongs to the GST superfamily.</text>
</comment>
<accession>A0AAV1A3P7</accession>
<comment type="function">
    <text evidence="1">Is involved in the conjugation of reduced glutathione to a wide number of exogenous and endogenous hydrophobic electrophiles.</text>
</comment>
<dbReference type="PROSITE" id="PS50405">
    <property type="entry name" value="GST_CTER"/>
    <property type="match status" value="1"/>
</dbReference>
<dbReference type="SUPFAM" id="SSF47616">
    <property type="entry name" value="GST C-terminal domain-like"/>
    <property type="match status" value="1"/>
</dbReference>
<keyword evidence="4" id="KW-1185">Reference proteome</keyword>